<name>A0A4P7NTR2_PYROR</name>
<protein>
    <recommendedName>
        <fullName evidence="3">Peptidase M24 domain-containing protein</fullName>
    </recommendedName>
</protein>
<evidence type="ECO:0000256" key="1">
    <source>
        <dbReference type="SAM" id="MobiDB-lite"/>
    </source>
</evidence>
<evidence type="ECO:0000313" key="4">
    <source>
        <dbReference type="EMBL" id="QBZ65897.1"/>
    </source>
</evidence>
<organism evidence="4 5">
    <name type="scientific">Pyricularia oryzae</name>
    <name type="common">Rice blast fungus</name>
    <name type="synonym">Magnaporthe oryzae</name>
    <dbReference type="NCBI Taxonomy" id="318829"/>
    <lineage>
        <taxon>Eukaryota</taxon>
        <taxon>Fungi</taxon>
        <taxon>Dikarya</taxon>
        <taxon>Ascomycota</taxon>
        <taxon>Pezizomycotina</taxon>
        <taxon>Sordariomycetes</taxon>
        <taxon>Sordariomycetidae</taxon>
        <taxon>Magnaporthales</taxon>
        <taxon>Pyriculariaceae</taxon>
        <taxon>Pyricularia</taxon>
    </lineage>
</organism>
<accession>A0A4P7NTR2</accession>
<reference evidence="4 5" key="1">
    <citation type="journal article" date="2019" name="Mol. Biol. Evol.">
        <title>Blast fungal genomes show frequent chromosomal changes, gene gains and losses, and effector gene turnover.</title>
        <authorList>
            <person name="Gomez Luciano L.B."/>
            <person name="Jason Tsai I."/>
            <person name="Chuma I."/>
            <person name="Tosa Y."/>
            <person name="Chen Y.H."/>
            <person name="Li J.Y."/>
            <person name="Li M.Y."/>
            <person name="Jade Lu M.Y."/>
            <person name="Nakayashiki H."/>
            <person name="Li W.H."/>
        </authorList>
    </citation>
    <scope>NUCLEOTIDE SEQUENCE [LARGE SCALE GENOMIC DNA]</scope>
    <source>
        <strain evidence="4">MZ5-1-6</strain>
    </source>
</reference>
<dbReference type="InterPro" id="IPR036005">
    <property type="entry name" value="Creatinase/aminopeptidase-like"/>
</dbReference>
<evidence type="ECO:0000256" key="2">
    <source>
        <dbReference type="SAM" id="SignalP"/>
    </source>
</evidence>
<dbReference type="SUPFAM" id="SSF55920">
    <property type="entry name" value="Creatinase/aminopeptidase"/>
    <property type="match status" value="1"/>
</dbReference>
<feature type="region of interest" description="Disordered" evidence="1">
    <location>
        <begin position="34"/>
        <end position="59"/>
    </location>
</feature>
<gene>
    <name evidence="4" type="ORF">PoMZ_12864</name>
</gene>
<dbReference type="AlphaFoldDB" id="A0A4P7NTR2"/>
<evidence type="ECO:0000313" key="5">
    <source>
        <dbReference type="Proteomes" id="UP000294847"/>
    </source>
</evidence>
<dbReference type="Gene3D" id="3.90.230.10">
    <property type="entry name" value="Creatinase/methionine aminopeptidase superfamily"/>
    <property type="match status" value="1"/>
</dbReference>
<dbReference type="Pfam" id="PF00557">
    <property type="entry name" value="Peptidase_M24"/>
    <property type="match status" value="1"/>
</dbReference>
<keyword evidence="2" id="KW-0732">Signal</keyword>
<dbReference type="EMBL" id="CP034210">
    <property type="protein sequence ID" value="QBZ65897.1"/>
    <property type="molecule type" value="Genomic_DNA"/>
</dbReference>
<proteinExistence type="predicted"/>
<sequence length="504" mass="56448">MHAPTMITHLGRALALLLASTTAAAATEVSGIAKSRPPLAPSPPYQQQHHHQPTYQSLPSLRDQATLVDAWTAERRALIPGLLAKHGVDAWLVSQREYAEDTVFWSLKRKEQFSARRRTLELFLSSSSSSEHRQQGRDERTSYTWIENRPEVLFAELRKVLEHHRPASIAINAAEEVAFASGLHAGELEIFRRHLNGTEAGDGDATNWTDRFVTVPMLAVEYIASTVEGRTAWYRRLMETAWALVSEGFSAEVVKPGVTTTADLEWWFREKTQALGYSTWFHPDVSIVQEGFGFLSNDDDNDDDNDDGMVRPNKEKAINYGDLLHVDFGVSALGLNTDTQHLGYVLGPGETEHDVPASLREGLKKANMMQDIVRQSMKIGSTGNDILKTSRQLMKEQGIAGKVYCHPIGDWGHSAGTLIGMTNLQDGVPILGDLPLLKNTYYSVELLAEHWVPERNATLVFPLEEDVYWNDETQTWDWVYARQERFHLIETAALSDSLPGFGEL</sequence>
<dbReference type="Proteomes" id="UP000294847">
    <property type="component" value="Chromosome 7"/>
</dbReference>
<feature type="signal peptide" evidence="2">
    <location>
        <begin position="1"/>
        <end position="26"/>
    </location>
</feature>
<evidence type="ECO:0000259" key="3">
    <source>
        <dbReference type="Pfam" id="PF00557"/>
    </source>
</evidence>
<feature type="domain" description="Peptidase M24" evidence="3">
    <location>
        <begin position="237"/>
        <end position="432"/>
    </location>
</feature>
<feature type="chain" id="PRO_5020276235" description="Peptidase M24 domain-containing protein" evidence="2">
    <location>
        <begin position="27"/>
        <end position="504"/>
    </location>
</feature>
<dbReference type="InterPro" id="IPR000994">
    <property type="entry name" value="Pept_M24"/>
</dbReference>